<keyword evidence="1" id="KW-0805">Transcription regulation</keyword>
<evidence type="ECO:0000256" key="2">
    <source>
        <dbReference type="ARBA" id="ARBA00023125"/>
    </source>
</evidence>
<evidence type="ECO:0000256" key="4">
    <source>
        <dbReference type="SAM" id="Phobius"/>
    </source>
</evidence>
<name>D0WI17_SLAES</name>
<dbReference type="SMART" id="SM00421">
    <property type="entry name" value="HTH_LUXR"/>
    <property type="match status" value="1"/>
</dbReference>
<evidence type="ECO:0000256" key="1">
    <source>
        <dbReference type="ARBA" id="ARBA00023015"/>
    </source>
</evidence>
<feature type="domain" description="HTH luxR-type" evidence="5">
    <location>
        <begin position="458"/>
        <end position="523"/>
    </location>
</feature>
<dbReference type="PROSITE" id="PS50043">
    <property type="entry name" value="HTH_LUXR_2"/>
    <property type="match status" value="1"/>
</dbReference>
<feature type="transmembrane region" description="Helical" evidence="4">
    <location>
        <begin position="314"/>
        <end position="333"/>
    </location>
</feature>
<dbReference type="GO" id="GO:0006355">
    <property type="term" value="P:regulation of DNA-templated transcription"/>
    <property type="evidence" value="ECO:0007669"/>
    <property type="project" value="InterPro"/>
</dbReference>
<feature type="transmembrane region" description="Helical" evidence="4">
    <location>
        <begin position="374"/>
        <end position="393"/>
    </location>
</feature>
<dbReference type="HOGENOM" id="CLU_507959_0_0_11"/>
<feature type="transmembrane region" description="Helical" evidence="4">
    <location>
        <begin position="190"/>
        <end position="210"/>
    </location>
</feature>
<evidence type="ECO:0000313" key="7">
    <source>
        <dbReference type="Proteomes" id="UP000006001"/>
    </source>
</evidence>
<feature type="transmembrane region" description="Helical" evidence="4">
    <location>
        <begin position="255"/>
        <end position="275"/>
    </location>
</feature>
<keyword evidence="3" id="KW-0804">Transcription</keyword>
<keyword evidence="7" id="KW-1185">Reference proteome</keyword>
<dbReference type="InterPro" id="IPR016032">
    <property type="entry name" value="Sig_transdc_resp-reg_C-effctor"/>
</dbReference>
<keyword evidence="4" id="KW-0472">Membrane</keyword>
<dbReference type="Pfam" id="PF00196">
    <property type="entry name" value="GerE"/>
    <property type="match status" value="1"/>
</dbReference>
<feature type="transmembrane region" description="Helical" evidence="4">
    <location>
        <begin position="99"/>
        <end position="119"/>
    </location>
</feature>
<keyword evidence="2" id="KW-0238">DNA-binding</keyword>
<protein>
    <submittedName>
        <fullName evidence="6">Transcriptional regulator, LuxR family</fullName>
    </submittedName>
</protein>
<dbReference type="CDD" id="cd06170">
    <property type="entry name" value="LuxR_C_like"/>
    <property type="match status" value="1"/>
</dbReference>
<evidence type="ECO:0000259" key="5">
    <source>
        <dbReference type="PROSITE" id="PS50043"/>
    </source>
</evidence>
<dbReference type="Gene3D" id="1.10.10.10">
    <property type="entry name" value="Winged helix-like DNA-binding domain superfamily/Winged helix DNA-binding domain"/>
    <property type="match status" value="1"/>
</dbReference>
<gene>
    <name evidence="6" type="ORF">HMPREF0762_01490</name>
</gene>
<proteinExistence type="predicted"/>
<keyword evidence="4" id="KW-1133">Transmembrane helix</keyword>
<dbReference type="PRINTS" id="PR00038">
    <property type="entry name" value="HTHLUXR"/>
</dbReference>
<accession>D0WI17</accession>
<dbReference type="PANTHER" id="PTHR44688">
    <property type="entry name" value="DNA-BINDING TRANSCRIPTIONAL ACTIVATOR DEVR_DOSR"/>
    <property type="match status" value="1"/>
</dbReference>
<keyword evidence="4" id="KW-0812">Transmembrane</keyword>
<feature type="transmembrane region" description="Helical" evidence="4">
    <location>
        <begin position="287"/>
        <end position="307"/>
    </location>
</feature>
<reference evidence="6" key="1">
    <citation type="submission" date="2009-10" db="EMBL/GenBank/DDBJ databases">
        <authorList>
            <person name="Weinstock G."/>
            <person name="Sodergren E."/>
            <person name="Clifton S."/>
            <person name="Fulton L."/>
            <person name="Fulton B."/>
            <person name="Courtney L."/>
            <person name="Fronick C."/>
            <person name="Harrison M."/>
            <person name="Strong C."/>
            <person name="Farmer C."/>
            <person name="Delahaunty K."/>
            <person name="Markovic C."/>
            <person name="Hall O."/>
            <person name="Minx P."/>
            <person name="Tomlinson C."/>
            <person name="Mitreva M."/>
            <person name="Nelson J."/>
            <person name="Hou S."/>
            <person name="Wollam A."/>
            <person name="Pepin K.H."/>
            <person name="Johnson M."/>
            <person name="Bhonagiri V."/>
            <person name="Nash W.E."/>
            <person name="Warren W."/>
            <person name="Chinwalla A."/>
            <person name="Mardis E.R."/>
            <person name="Wilson R.K."/>
        </authorList>
    </citation>
    <scope>NUCLEOTIDE SEQUENCE [LARGE SCALE GENOMIC DNA]</scope>
    <source>
        <strain evidence="6">ATCC 700122</strain>
    </source>
</reference>
<dbReference type="OrthoDB" id="9808843at2"/>
<dbReference type="STRING" id="649764.HMPREF0762_01490"/>
<dbReference type="AlphaFoldDB" id="D0WI17"/>
<evidence type="ECO:0000313" key="6">
    <source>
        <dbReference type="EMBL" id="EEZ60685.1"/>
    </source>
</evidence>
<dbReference type="Proteomes" id="UP000006001">
    <property type="component" value="Unassembled WGS sequence"/>
</dbReference>
<organism evidence="6 7">
    <name type="scientific">Slackia exigua (strain ATCC 700122 / DSM 15923 / CIP 105133 / JCM 11022 / KCTC 5966 / S-7)</name>
    <dbReference type="NCBI Taxonomy" id="649764"/>
    <lineage>
        <taxon>Bacteria</taxon>
        <taxon>Bacillati</taxon>
        <taxon>Actinomycetota</taxon>
        <taxon>Coriobacteriia</taxon>
        <taxon>Eggerthellales</taxon>
        <taxon>Eggerthellaceae</taxon>
        <taxon>Slackia</taxon>
    </lineage>
</organism>
<dbReference type="GO" id="GO:0003677">
    <property type="term" value="F:DNA binding"/>
    <property type="evidence" value="ECO:0007669"/>
    <property type="project" value="UniProtKB-KW"/>
</dbReference>
<dbReference type="EMBL" id="ACUX02000016">
    <property type="protein sequence ID" value="EEZ60685.1"/>
    <property type="molecule type" value="Genomic_DNA"/>
</dbReference>
<dbReference type="InterPro" id="IPR000792">
    <property type="entry name" value="Tscrpt_reg_LuxR_C"/>
</dbReference>
<evidence type="ECO:0000256" key="3">
    <source>
        <dbReference type="ARBA" id="ARBA00023163"/>
    </source>
</evidence>
<dbReference type="SUPFAM" id="SSF46894">
    <property type="entry name" value="C-terminal effector domain of the bipartite response regulators"/>
    <property type="match status" value="1"/>
</dbReference>
<feature type="transmembrane region" description="Helical" evidence="4">
    <location>
        <begin position="60"/>
        <end position="79"/>
    </location>
</feature>
<sequence length="536" mass="57283">MRMARMRAEYGFGRMHAASLACTTMALIDFSCIRERIPVPSSIVACAKEKASKGLLGRSLALSFAMASIVVWNGLVFRMKAFGFVSLGIPLLSQPRSDAAWLSALIAMAVSCLAIAILERKGGNASDDDRLSVWPLASGSLLMTVGGVGLMLFGDETMPCVSYGALCGAGLTALLGSWMPVVTRVSLSDLFIGGSASFFIAACMFGMMGVLPAMPARAVLCILPLVSAVALRHALSDDALFEKAEGESDFQQGSLFQVVCFCMLGFAFFMGILGFDFDALPSDELLRSQALIMGAAALVSFAVLGLMRRFGAMTYLSLANPLLLATALVLLPLSDASRLVRIGIVLAQASLFFSFVLVAMALRARNASIGARRYLALLLGASSGVTLLGILVGGVVRNAFGLDTAAIALTALFAIYFIFLMFVVSMRKRETVEHVVEHVIAGPVIDEAALARARAEVIAARFPQLSRREREVLELLLQNYSNARIADALSVSENTVKTHVRHIYGRLDLNSRQQLLALAESIPLKETDGQEGFPVS</sequence>
<feature type="transmembrane region" description="Helical" evidence="4">
    <location>
        <begin position="131"/>
        <end position="154"/>
    </location>
</feature>
<dbReference type="eggNOG" id="COG2197">
    <property type="taxonomic scope" value="Bacteria"/>
</dbReference>
<comment type="caution">
    <text evidence="6">The sequence shown here is derived from an EMBL/GenBank/DDBJ whole genome shotgun (WGS) entry which is preliminary data.</text>
</comment>
<feature type="transmembrane region" description="Helical" evidence="4">
    <location>
        <begin position="405"/>
        <end position="424"/>
    </location>
</feature>
<dbReference type="PANTHER" id="PTHR44688:SF16">
    <property type="entry name" value="DNA-BINDING TRANSCRIPTIONAL ACTIVATOR DEVR_DOSR"/>
    <property type="match status" value="1"/>
</dbReference>
<dbReference type="InterPro" id="IPR036388">
    <property type="entry name" value="WH-like_DNA-bd_sf"/>
</dbReference>
<feature type="transmembrane region" description="Helical" evidence="4">
    <location>
        <begin position="339"/>
        <end position="362"/>
    </location>
</feature>